<feature type="transmembrane region" description="Helical" evidence="5">
    <location>
        <begin position="294"/>
        <end position="320"/>
    </location>
</feature>
<keyword evidence="3 5" id="KW-1133">Transmembrane helix</keyword>
<organism evidence="7 8">
    <name type="scientific">Parthenolecanium corni</name>
    <dbReference type="NCBI Taxonomy" id="536013"/>
    <lineage>
        <taxon>Eukaryota</taxon>
        <taxon>Metazoa</taxon>
        <taxon>Ecdysozoa</taxon>
        <taxon>Arthropoda</taxon>
        <taxon>Hexapoda</taxon>
        <taxon>Insecta</taxon>
        <taxon>Pterygota</taxon>
        <taxon>Neoptera</taxon>
        <taxon>Paraneoptera</taxon>
        <taxon>Hemiptera</taxon>
        <taxon>Sternorrhyncha</taxon>
        <taxon>Coccoidea</taxon>
        <taxon>Coccidae</taxon>
        <taxon>Parthenolecanium</taxon>
    </lineage>
</organism>
<dbReference type="InterPro" id="IPR001902">
    <property type="entry name" value="SLC26A/SulP_fam"/>
</dbReference>
<evidence type="ECO:0000256" key="5">
    <source>
        <dbReference type="SAM" id="Phobius"/>
    </source>
</evidence>
<evidence type="ECO:0000256" key="1">
    <source>
        <dbReference type="ARBA" id="ARBA00004141"/>
    </source>
</evidence>
<dbReference type="EMBL" id="JBBCAQ010000010">
    <property type="protein sequence ID" value="KAK7601807.1"/>
    <property type="molecule type" value="Genomic_DNA"/>
</dbReference>
<reference evidence="7 8" key="1">
    <citation type="submission" date="2024-03" db="EMBL/GenBank/DDBJ databases">
        <title>Adaptation during the transition from Ophiocordyceps entomopathogen to insect associate is accompanied by gene loss and intensified selection.</title>
        <authorList>
            <person name="Ward C.M."/>
            <person name="Onetto C.A."/>
            <person name="Borneman A.R."/>
        </authorList>
    </citation>
    <scope>NUCLEOTIDE SEQUENCE [LARGE SCALE GENOMIC DNA]</scope>
    <source>
        <strain evidence="7">AWRI1</strain>
        <tissue evidence="7">Single Adult Female</tissue>
    </source>
</reference>
<feature type="transmembrane region" description="Helical" evidence="5">
    <location>
        <begin position="80"/>
        <end position="102"/>
    </location>
</feature>
<dbReference type="Pfam" id="PF00916">
    <property type="entry name" value="Sulfate_transp"/>
    <property type="match status" value="1"/>
</dbReference>
<feature type="transmembrane region" description="Helical" evidence="5">
    <location>
        <begin position="159"/>
        <end position="178"/>
    </location>
</feature>
<name>A0AAN9TN71_9HEMI</name>
<keyword evidence="8" id="KW-1185">Reference proteome</keyword>
<evidence type="ECO:0000313" key="7">
    <source>
        <dbReference type="EMBL" id="KAK7601807.1"/>
    </source>
</evidence>
<feature type="transmembrane region" description="Helical" evidence="5">
    <location>
        <begin position="437"/>
        <end position="458"/>
    </location>
</feature>
<gene>
    <name evidence="7" type="ORF">V9T40_009248</name>
</gene>
<evidence type="ECO:0000256" key="4">
    <source>
        <dbReference type="ARBA" id="ARBA00023136"/>
    </source>
</evidence>
<protein>
    <recommendedName>
        <fullName evidence="6">SLC26A/SulP transporter domain-containing protein</fullName>
    </recommendedName>
</protein>
<sequence length="589" mass="65356">MYAASDLIAGLTLGLTIVPQSIAYASLARLPSENGLYSAFTGGFLYMLFGTIPQVSIGPTSLMSLLTLQYIGSLPDENKIQYLCLLTFLCGVVELLMGLLHLGFLTEIISTPVISGFTSASAVIIIESQIRHILGITIHSHGITDGVIELFNRIDHIKLGDTLLGVICIALLLTLRQLKNISCGKKVLKQFGWFISVSRNAIIVLLCCLTAYYYDKSGSTVPFKLTANVISGIPAPKFPTFHIDEGNTTQTSFETIKKLGNGFITIPIVAVLINVSIAKAFATAGTIDATQEMLTLSLCNMFASCFSAMPICGAFTRSAVSNASGVKTPFSNFYSALITIFALTFLTPWFRYIPKATLAAVLIAAVIFLIDVQILKPLWKSCRRDFFILVATFFLCLYFGVEIGLLIGAAGNLIYLLYLWARPRITREKCKNEYGEYLVITPDIGLFYLGTDYLYTYLAKIARQNRTKLPIAVNCCYFKSMDYTAIKGLSMISQDYKNDNQHLVFYNVCDFILNVYKNSDCKNIQFCGVNENLNEYLFSTEIDFRRSVTIPIMDTELQELGNNGQGREKQEVESLLRQENEKNIPVVDE</sequence>
<comment type="subcellular location">
    <subcellularLocation>
        <location evidence="1">Membrane</location>
        <topology evidence="1">Multi-pass membrane protein</topology>
    </subcellularLocation>
</comment>
<feature type="transmembrane region" description="Helical" evidence="5">
    <location>
        <begin position="356"/>
        <end position="374"/>
    </location>
</feature>
<dbReference type="Proteomes" id="UP001367676">
    <property type="component" value="Unassembled WGS sequence"/>
</dbReference>
<dbReference type="InterPro" id="IPR011547">
    <property type="entry name" value="SLC26A/SulP_dom"/>
</dbReference>
<proteinExistence type="predicted"/>
<dbReference type="PANTHER" id="PTHR11814">
    <property type="entry name" value="SULFATE TRANSPORTER"/>
    <property type="match status" value="1"/>
</dbReference>
<evidence type="ECO:0000256" key="3">
    <source>
        <dbReference type="ARBA" id="ARBA00022989"/>
    </source>
</evidence>
<feature type="transmembrane region" description="Helical" evidence="5">
    <location>
        <begin position="332"/>
        <end position="350"/>
    </location>
</feature>
<evidence type="ECO:0000256" key="2">
    <source>
        <dbReference type="ARBA" id="ARBA00022692"/>
    </source>
</evidence>
<keyword evidence="2 5" id="KW-0812">Transmembrane</keyword>
<accession>A0AAN9TN71</accession>
<feature type="transmembrane region" description="Helical" evidence="5">
    <location>
        <begin position="262"/>
        <end position="282"/>
    </location>
</feature>
<evidence type="ECO:0000313" key="8">
    <source>
        <dbReference type="Proteomes" id="UP001367676"/>
    </source>
</evidence>
<comment type="caution">
    <text evidence="7">The sequence shown here is derived from an EMBL/GenBank/DDBJ whole genome shotgun (WGS) entry which is preliminary data.</text>
</comment>
<dbReference type="GO" id="GO:0016020">
    <property type="term" value="C:membrane"/>
    <property type="evidence" value="ECO:0007669"/>
    <property type="project" value="UniProtKB-SubCell"/>
</dbReference>
<dbReference type="AlphaFoldDB" id="A0AAN9TN71"/>
<keyword evidence="4 5" id="KW-0472">Membrane</keyword>
<evidence type="ECO:0000259" key="6">
    <source>
        <dbReference type="Pfam" id="PF00916"/>
    </source>
</evidence>
<feature type="transmembrane region" description="Helical" evidence="5">
    <location>
        <begin position="43"/>
        <end position="68"/>
    </location>
</feature>
<feature type="transmembrane region" description="Helical" evidence="5">
    <location>
        <begin position="190"/>
        <end position="214"/>
    </location>
</feature>
<feature type="domain" description="SLC26A/SulP transporter" evidence="6">
    <location>
        <begin position="5"/>
        <end position="392"/>
    </location>
</feature>
<dbReference type="GO" id="GO:0055085">
    <property type="term" value="P:transmembrane transport"/>
    <property type="evidence" value="ECO:0007669"/>
    <property type="project" value="InterPro"/>
</dbReference>
<feature type="transmembrane region" description="Helical" evidence="5">
    <location>
        <begin position="386"/>
        <end position="417"/>
    </location>
</feature>